<keyword evidence="4" id="KW-1133">Transmembrane helix</keyword>
<gene>
    <name evidence="6" type="ORF">BMAGN_0221</name>
</gene>
<evidence type="ECO:0000256" key="5">
    <source>
        <dbReference type="ARBA" id="ARBA00023136"/>
    </source>
</evidence>
<keyword evidence="7" id="KW-1185">Reference proteome</keyword>
<dbReference type="InterPro" id="IPR023353">
    <property type="entry name" value="LemA-like_dom_sf"/>
</dbReference>
<dbReference type="AlphaFoldDB" id="A0A087BB69"/>
<accession>A0A087BB69</accession>
<dbReference type="PANTHER" id="PTHR34478:SF2">
    <property type="entry name" value="MEMBRANE PROTEIN"/>
    <property type="match status" value="1"/>
</dbReference>
<comment type="similarity">
    <text evidence="2">Belongs to the LemA family.</text>
</comment>
<dbReference type="PANTHER" id="PTHR34478">
    <property type="entry name" value="PROTEIN LEMA"/>
    <property type="match status" value="1"/>
</dbReference>
<protein>
    <submittedName>
        <fullName evidence="6">LemA family protein</fullName>
    </submittedName>
</protein>
<evidence type="ECO:0000256" key="2">
    <source>
        <dbReference type="ARBA" id="ARBA00008854"/>
    </source>
</evidence>
<dbReference type="STRING" id="1692.BMAGN_0221"/>
<comment type="subcellular location">
    <subcellularLocation>
        <location evidence="1">Membrane</location>
        <topology evidence="1">Single-pass membrane protein</topology>
    </subcellularLocation>
</comment>
<evidence type="ECO:0000256" key="4">
    <source>
        <dbReference type="ARBA" id="ARBA00022989"/>
    </source>
</evidence>
<evidence type="ECO:0000256" key="3">
    <source>
        <dbReference type="ARBA" id="ARBA00022692"/>
    </source>
</evidence>
<dbReference type="GO" id="GO:0016020">
    <property type="term" value="C:membrane"/>
    <property type="evidence" value="ECO:0007669"/>
    <property type="project" value="UniProtKB-SubCell"/>
</dbReference>
<dbReference type="InterPro" id="IPR007156">
    <property type="entry name" value="MamQ_LemA"/>
</dbReference>
<organism evidence="6 7">
    <name type="scientific">Bifidobacterium magnum</name>
    <dbReference type="NCBI Taxonomy" id="1692"/>
    <lineage>
        <taxon>Bacteria</taxon>
        <taxon>Bacillati</taxon>
        <taxon>Actinomycetota</taxon>
        <taxon>Actinomycetes</taxon>
        <taxon>Bifidobacteriales</taxon>
        <taxon>Bifidobacteriaceae</taxon>
        <taxon>Bifidobacterium</taxon>
    </lineage>
</organism>
<proteinExistence type="inferred from homology"/>
<evidence type="ECO:0000256" key="1">
    <source>
        <dbReference type="ARBA" id="ARBA00004167"/>
    </source>
</evidence>
<comment type="caution">
    <text evidence="6">The sequence shown here is derived from an EMBL/GenBank/DDBJ whole genome shotgun (WGS) entry which is preliminary data.</text>
</comment>
<evidence type="ECO:0000313" key="7">
    <source>
        <dbReference type="Proteomes" id="UP000029052"/>
    </source>
</evidence>
<dbReference type="Pfam" id="PF04011">
    <property type="entry name" value="LemA"/>
    <property type="match status" value="1"/>
</dbReference>
<dbReference type="Gene3D" id="1.20.1440.20">
    <property type="entry name" value="LemA-like domain"/>
    <property type="match status" value="1"/>
</dbReference>
<keyword evidence="3" id="KW-0812">Transmembrane</keyword>
<sequence>MAMVCGIVAAVIAVILILWLVLAYNNLVSLRNRVANGWAQIDVALKQRADLVPNLVATVQGYATHESKVFEEVTKARAQAVEAAGNANLTREDRAAIEARLTQALVQLRAVAENYPQLQASQNFMSLQQQLASLEDKIAYARQFYNDVTLKYNNATQQIPSNIVASLFHFEAAQYFKAPESAANVPTVSFS</sequence>
<keyword evidence="5" id="KW-0472">Membrane</keyword>
<dbReference type="SUPFAM" id="SSF140478">
    <property type="entry name" value="LemA-like"/>
    <property type="match status" value="1"/>
</dbReference>
<dbReference type="eggNOG" id="COG1704">
    <property type="taxonomic scope" value="Bacteria"/>
</dbReference>
<dbReference type="Proteomes" id="UP000029052">
    <property type="component" value="Unassembled WGS sequence"/>
</dbReference>
<evidence type="ECO:0000313" key="6">
    <source>
        <dbReference type="EMBL" id="KFI68269.1"/>
    </source>
</evidence>
<dbReference type="EMBL" id="JGZB01000004">
    <property type="protein sequence ID" value="KFI68269.1"/>
    <property type="molecule type" value="Genomic_DNA"/>
</dbReference>
<reference evidence="6 7" key="1">
    <citation type="submission" date="2014-03" db="EMBL/GenBank/DDBJ databases">
        <title>Genomics of Bifidobacteria.</title>
        <authorList>
            <person name="Ventura M."/>
            <person name="Milani C."/>
            <person name="Lugli G.A."/>
        </authorList>
    </citation>
    <scope>NUCLEOTIDE SEQUENCE [LARGE SCALE GENOMIC DNA]</scope>
    <source>
        <strain evidence="6 7">LMG 11591</strain>
    </source>
</reference>
<name>A0A087BB69_9BIFI</name>